<proteinExistence type="inferred from homology"/>
<dbReference type="InterPro" id="IPR016088">
    <property type="entry name" value="Chalcone_isomerase_3-sand"/>
</dbReference>
<accession>A0ABP1G709</accession>
<comment type="caution">
    <text evidence="2">The sequence shown here is derived from an EMBL/GenBank/DDBJ whole genome shotgun (WGS) entry which is preliminary data.</text>
</comment>
<dbReference type="PANTHER" id="PTHR47698:SF2">
    <property type="entry name" value="FATTY-ACID-BINDING PROTEIN 3, CHLOROPLASTIC"/>
    <property type="match status" value="1"/>
</dbReference>
<dbReference type="SUPFAM" id="SSF54626">
    <property type="entry name" value="Chalcone isomerase"/>
    <property type="match status" value="1"/>
</dbReference>
<evidence type="ECO:0000256" key="1">
    <source>
        <dbReference type="ARBA" id="ARBA00007166"/>
    </source>
</evidence>
<evidence type="ECO:0000313" key="2">
    <source>
        <dbReference type="EMBL" id="CAL5225572.1"/>
    </source>
</evidence>
<comment type="similarity">
    <text evidence="1">Belongs to the chalcone isomerase family.</text>
</comment>
<dbReference type="EMBL" id="CAXHTA020000012">
    <property type="protein sequence ID" value="CAL5225572.1"/>
    <property type="molecule type" value="Genomic_DNA"/>
</dbReference>
<protein>
    <submittedName>
        <fullName evidence="2">G8414 protein</fullName>
    </submittedName>
</protein>
<name>A0ABP1G709_9CHLO</name>
<dbReference type="InterPro" id="IPR036298">
    <property type="entry name" value="Chalcone_isomerase_sf"/>
</dbReference>
<organism evidence="2 3">
    <name type="scientific">Coccomyxa viridis</name>
    <dbReference type="NCBI Taxonomy" id="1274662"/>
    <lineage>
        <taxon>Eukaryota</taxon>
        <taxon>Viridiplantae</taxon>
        <taxon>Chlorophyta</taxon>
        <taxon>core chlorophytes</taxon>
        <taxon>Trebouxiophyceae</taxon>
        <taxon>Trebouxiophyceae incertae sedis</taxon>
        <taxon>Coccomyxaceae</taxon>
        <taxon>Coccomyxa</taxon>
    </lineage>
</organism>
<reference evidence="2 3" key="1">
    <citation type="submission" date="2024-06" db="EMBL/GenBank/DDBJ databases">
        <authorList>
            <person name="Kraege A."/>
            <person name="Thomma B."/>
        </authorList>
    </citation>
    <scope>NUCLEOTIDE SEQUENCE [LARGE SCALE GENOMIC DNA]</scope>
</reference>
<dbReference type="InterPro" id="IPR016089">
    <property type="entry name" value="Chalcone_isomerase_bundle_sf"/>
</dbReference>
<dbReference type="Gene3D" id="3.50.70.10">
    <property type="match status" value="1"/>
</dbReference>
<sequence length="221" mass="24958">MMEALLPCCWSPSQDDADNLPSFPPYEDLWEGGRFVYLGSGVYYKKILFISVQVYAVALYVEAKQARAELQRLKAEGFFSEGYTDDRVMEALVQGRFRKALQIQMLRTASVSQFDNEISKDLRPRLERTGDQDLLQTFLGYFSGKSFQVGTSLLALWEEDGTLTGGLFPPGFTDFADATISISLRSENFCKALFDMYIGQDSIVPDGREQYVQGTLELLKL</sequence>
<gene>
    <name evidence="2" type="primary">g8414</name>
    <name evidence="2" type="ORF">VP750_LOCUS7231</name>
</gene>
<dbReference type="Gene3D" id="1.10.890.20">
    <property type="match status" value="1"/>
</dbReference>
<evidence type="ECO:0000313" key="3">
    <source>
        <dbReference type="Proteomes" id="UP001497392"/>
    </source>
</evidence>
<dbReference type="Proteomes" id="UP001497392">
    <property type="component" value="Unassembled WGS sequence"/>
</dbReference>
<keyword evidence="3" id="KW-1185">Reference proteome</keyword>
<dbReference type="PANTHER" id="PTHR47698">
    <property type="entry name" value="FATTY-ACID-BINDING PROTEIN 3, CHLOROPLASTIC"/>
    <property type="match status" value="1"/>
</dbReference>